<evidence type="ECO:0000313" key="1">
    <source>
        <dbReference type="EMBL" id="CUX00541.1"/>
    </source>
</evidence>
<evidence type="ECO:0000313" key="2">
    <source>
        <dbReference type="Proteomes" id="UP000191933"/>
    </source>
</evidence>
<proteinExistence type="predicted"/>
<protein>
    <submittedName>
        <fullName evidence="1">Uncharacterized protein</fullName>
    </submittedName>
</protein>
<accession>A0A9W5F2R2</accession>
<dbReference type="EMBL" id="FBVY01000038">
    <property type="protein sequence ID" value="CUX00541.1"/>
    <property type="molecule type" value="Genomic_DNA"/>
</dbReference>
<organism evidence="1 2">
    <name type="scientific">Agrobacterium genomosp. 2 str. CFBP 5494</name>
    <dbReference type="NCBI Taxonomy" id="1183436"/>
    <lineage>
        <taxon>Bacteria</taxon>
        <taxon>Pseudomonadati</taxon>
        <taxon>Pseudomonadota</taxon>
        <taxon>Alphaproteobacteria</taxon>
        <taxon>Hyphomicrobiales</taxon>
        <taxon>Rhizobiaceae</taxon>
        <taxon>Rhizobium/Agrobacterium group</taxon>
        <taxon>Agrobacterium</taxon>
        <taxon>Agrobacterium tumefaciens complex</taxon>
    </lineage>
</organism>
<sequence>MGRFARIRELVINGPPYVAA</sequence>
<comment type="caution">
    <text evidence="1">The sequence shown here is derived from an EMBL/GenBank/DDBJ whole genome shotgun (WGS) entry which is preliminary data.</text>
</comment>
<gene>
    <name evidence="1" type="ORF">AGR2A_Lc90042</name>
</gene>
<keyword evidence="2" id="KW-1185">Reference proteome</keyword>
<name>A0A9W5F2R2_9HYPH</name>
<dbReference type="Proteomes" id="UP000191933">
    <property type="component" value="Unassembled WGS sequence"/>
</dbReference>
<dbReference type="AlphaFoldDB" id="A0A9W5F2R2"/>
<reference evidence="1 2" key="1">
    <citation type="submission" date="2016-01" db="EMBL/GenBank/DDBJ databases">
        <authorList>
            <person name="Regsiter A."/>
            <person name="william w."/>
        </authorList>
    </citation>
    <scope>NUCLEOTIDE SEQUENCE [LARGE SCALE GENOMIC DNA]</scope>
    <source>
        <strain evidence="1 2">CFBP 5494</strain>
    </source>
</reference>